<keyword evidence="1" id="KW-0560">Oxidoreductase</keyword>
<protein>
    <recommendedName>
        <fullName evidence="3">Mannitol dehydrogenase N-terminal domain-containing protein</fullName>
    </recommendedName>
</protein>
<accession>A0ABM8HKX6</accession>
<dbReference type="SUPFAM" id="SSF51735">
    <property type="entry name" value="NAD(P)-binding Rossmann-fold domains"/>
    <property type="match status" value="1"/>
</dbReference>
<dbReference type="PANTHER" id="PTHR43362:SF1">
    <property type="entry name" value="MANNITOL DEHYDROGENASE 2-RELATED"/>
    <property type="match status" value="1"/>
</dbReference>
<dbReference type="EMBL" id="AP019416">
    <property type="protein sequence ID" value="BBI49969.1"/>
    <property type="molecule type" value="Genomic_DNA"/>
</dbReference>
<keyword evidence="2" id="KW-0520">NAD</keyword>
<dbReference type="PRINTS" id="PR00084">
    <property type="entry name" value="MTLDHDRGNASE"/>
</dbReference>
<organism evidence="4 5">
    <name type="scientific">Vreelandella olivaria</name>
    <dbReference type="NCBI Taxonomy" id="390919"/>
    <lineage>
        <taxon>Bacteria</taxon>
        <taxon>Pseudomonadati</taxon>
        <taxon>Pseudomonadota</taxon>
        <taxon>Gammaproteobacteria</taxon>
        <taxon>Oceanospirillales</taxon>
        <taxon>Halomonadaceae</taxon>
        <taxon>Vreelandella</taxon>
    </lineage>
</organism>
<evidence type="ECO:0000313" key="5">
    <source>
        <dbReference type="Proteomes" id="UP000289555"/>
    </source>
</evidence>
<dbReference type="Gene3D" id="3.40.50.720">
    <property type="entry name" value="NAD(P)-binding Rossmann-like Domain"/>
    <property type="match status" value="1"/>
</dbReference>
<keyword evidence="5" id="KW-1185">Reference proteome</keyword>
<dbReference type="InterPro" id="IPR036291">
    <property type="entry name" value="NAD(P)-bd_dom_sf"/>
</dbReference>
<reference evidence="5" key="1">
    <citation type="journal article" date="2019" name="Microbiol. Resour. Announc.">
        <title>Complete Genome Sequence of Halomonas olivaria, a Moderately Halophilic Bacterium Isolated from Olive Processing Effluents, Obtained by Nanopore Sequencing.</title>
        <authorList>
            <person name="Nagata S."/>
            <person name="Ii K.M."/>
            <person name="Tsukimi T."/>
            <person name="Miura M.C."/>
            <person name="Galipon J."/>
            <person name="Arakawa K."/>
        </authorList>
    </citation>
    <scope>NUCLEOTIDE SEQUENCE [LARGE SCALE GENOMIC DNA]</scope>
    <source>
        <strain evidence="5">TYRC17</strain>
    </source>
</reference>
<dbReference type="InterPro" id="IPR013131">
    <property type="entry name" value="Mannitol_DH_N"/>
</dbReference>
<dbReference type="PROSITE" id="PS00974">
    <property type="entry name" value="MANNITOL_DHGENASE"/>
    <property type="match status" value="1"/>
</dbReference>
<dbReference type="PANTHER" id="PTHR43362">
    <property type="entry name" value="MANNITOL DEHYDROGENASE DSF1-RELATED"/>
    <property type="match status" value="1"/>
</dbReference>
<feature type="domain" description="Mannitol dehydrogenase N-terminal" evidence="3">
    <location>
        <begin position="2"/>
        <end position="77"/>
    </location>
</feature>
<dbReference type="Pfam" id="PF01232">
    <property type="entry name" value="Mannitol_dh"/>
    <property type="match status" value="1"/>
</dbReference>
<sequence length="77" mass="8385">MLSCDNMPDNGKRTRQAVVQLAEQRDAELASWIANKVAFPSSMVDRIVPAMTDADFERLAALGVTDPNAVVCEAFSQ</sequence>
<name>A0ABM8HKX6_9GAMM</name>
<evidence type="ECO:0000313" key="4">
    <source>
        <dbReference type="EMBL" id="BBI49969.1"/>
    </source>
</evidence>
<proteinExistence type="predicted"/>
<gene>
    <name evidence="4" type="ORF">HORIV_23900</name>
</gene>
<dbReference type="Proteomes" id="UP000289555">
    <property type="component" value="Chromosome"/>
</dbReference>
<dbReference type="InterPro" id="IPR023027">
    <property type="entry name" value="Mannitol_DH_CS"/>
</dbReference>
<dbReference type="InterPro" id="IPR050988">
    <property type="entry name" value="Mannitol_DH/Oxidoreductase"/>
</dbReference>
<evidence type="ECO:0000256" key="2">
    <source>
        <dbReference type="ARBA" id="ARBA00023027"/>
    </source>
</evidence>
<evidence type="ECO:0000259" key="3">
    <source>
        <dbReference type="Pfam" id="PF01232"/>
    </source>
</evidence>
<dbReference type="InterPro" id="IPR000669">
    <property type="entry name" value="Mannitol_DH"/>
</dbReference>
<evidence type="ECO:0000256" key="1">
    <source>
        <dbReference type="ARBA" id="ARBA00023002"/>
    </source>
</evidence>